<evidence type="ECO:0000313" key="1">
    <source>
        <dbReference type="EMBL" id="SPD00375.1"/>
    </source>
</evidence>
<reference evidence="1" key="1">
    <citation type="submission" date="2018-02" db="EMBL/GenBank/DDBJ databases">
        <authorList>
            <person name="Cohen D.B."/>
            <person name="Kent A.D."/>
        </authorList>
    </citation>
    <scope>NUCLEOTIDE SEQUENCE</scope>
</reference>
<gene>
    <name evidence="1" type="ORF">FSB_LOCUS28257</name>
</gene>
<sequence length="104" mass="11273">MEREVRKVVTFGARRRWRRVVGLVIMELRLLGDEGGRLQVDAGGGDDVDDDGGDRGGIVDALVLLVLLVGGGDKGVVGGGAPKLRSFGWRCNIMRCIYELCLVF</sequence>
<dbReference type="EMBL" id="OIVN01002079">
    <property type="protein sequence ID" value="SPD00375.1"/>
    <property type="molecule type" value="Genomic_DNA"/>
</dbReference>
<organism evidence="1">
    <name type="scientific">Fagus sylvatica</name>
    <name type="common">Beechnut</name>
    <dbReference type="NCBI Taxonomy" id="28930"/>
    <lineage>
        <taxon>Eukaryota</taxon>
        <taxon>Viridiplantae</taxon>
        <taxon>Streptophyta</taxon>
        <taxon>Embryophyta</taxon>
        <taxon>Tracheophyta</taxon>
        <taxon>Spermatophyta</taxon>
        <taxon>Magnoliopsida</taxon>
        <taxon>eudicotyledons</taxon>
        <taxon>Gunneridae</taxon>
        <taxon>Pentapetalae</taxon>
        <taxon>rosids</taxon>
        <taxon>fabids</taxon>
        <taxon>Fagales</taxon>
        <taxon>Fagaceae</taxon>
        <taxon>Fagus</taxon>
    </lineage>
</organism>
<name>A0A2N9GLD9_FAGSY</name>
<dbReference type="AlphaFoldDB" id="A0A2N9GLD9"/>
<proteinExistence type="predicted"/>
<protein>
    <submittedName>
        <fullName evidence="1">Uncharacterized protein</fullName>
    </submittedName>
</protein>
<accession>A0A2N9GLD9</accession>